<reference evidence="2" key="1">
    <citation type="journal article" date="2015" name="Genome Announc.">
        <title>Draft genome sequence of the cellulolytic fungus Chaetomium globosum.</title>
        <authorList>
            <person name="Cuomo C.A."/>
            <person name="Untereiner W.A."/>
            <person name="Ma L.-J."/>
            <person name="Grabherr M."/>
            <person name="Birren B.W."/>
        </authorList>
    </citation>
    <scope>NUCLEOTIDE SEQUENCE [LARGE SCALE GENOMIC DNA]</scope>
    <source>
        <strain evidence="2">ATCC 6205 / CBS 148.51 / DSM 1962 / NBRC 6347 / NRRL 1970</strain>
    </source>
</reference>
<gene>
    <name evidence="1" type="ORF">CHGG_10890</name>
</gene>
<dbReference type="GeneID" id="4397208"/>
<evidence type="ECO:0000313" key="1">
    <source>
        <dbReference type="EMBL" id="EAQ83072.1"/>
    </source>
</evidence>
<sequence length="61" mass="6883">MIGPLLTQIPRAMPGRFHRVFRDVLASPPDVLALPMVLLHKDLGDCNIMVRQEDRCLMAVD</sequence>
<dbReference type="HOGENOM" id="CLU_2922436_0_0_1"/>
<dbReference type="AlphaFoldDB" id="Q2GMB4"/>
<protein>
    <recommendedName>
        <fullName evidence="3">Aminoglycoside phosphotransferase domain-containing protein</fullName>
    </recommendedName>
</protein>
<dbReference type="RefSeq" id="XP_001226157.1">
    <property type="nucleotide sequence ID" value="XM_001226156.1"/>
</dbReference>
<organism evidence="1 2">
    <name type="scientific">Chaetomium globosum (strain ATCC 6205 / CBS 148.51 / DSM 1962 / NBRC 6347 / NRRL 1970)</name>
    <name type="common">Soil fungus</name>
    <dbReference type="NCBI Taxonomy" id="306901"/>
    <lineage>
        <taxon>Eukaryota</taxon>
        <taxon>Fungi</taxon>
        <taxon>Dikarya</taxon>
        <taxon>Ascomycota</taxon>
        <taxon>Pezizomycotina</taxon>
        <taxon>Sordariomycetes</taxon>
        <taxon>Sordariomycetidae</taxon>
        <taxon>Sordariales</taxon>
        <taxon>Chaetomiaceae</taxon>
        <taxon>Chaetomium</taxon>
    </lineage>
</organism>
<dbReference type="EMBL" id="CH408036">
    <property type="protein sequence ID" value="EAQ83072.1"/>
    <property type="molecule type" value="Genomic_DNA"/>
</dbReference>
<proteinExistence type="predicted"/>
<evidence type="ECO:0008006" key="3">
    <source>
        <dbReference type="Google" id="ProtNLM"/>
    </source>
</evidence>
<evidence type="ECO:0000313" key="2">
    <source>
        <dbReference type="Proteomes" id="UP000001056"/>
    </source>
</evidence>
<dbReference type="VEuPathDB" id="FungiDB:CHGG_10890"/>
<dbReference type="Proteomes" id="UP000001056">
    <property type="component" value="Unassembled WGS sequence"/>
</dbReference>
<name>Q2GMB4_CHAGB</name>
<dbReference type="InParanoid" id="Q2GMB4"/>
<dbReference type="OrthoDB" id="5598852at2759"/>
<keyword evidence="2" id="KW-1185">Reference proteome</keyword>
<accession>Q2GMB4</accession>